<sequence length="252" mass="27028">MTTLHVKHTHAPGAAGAEAAGLRWLREASDIVVDVHAVDDFSLSITRIQPAHPTAEAARRAGQELAHIHDAGAEAHGCPPPGWEGPTFIGTQHQQCVPTRRWATFYAEQRVAPFARAAAEQGTLRPADAADVERALDALLDADWDVEPSRLHGDLWAGNLLFGESGPALIDPAAHGGHRETDLAMLALFGAPYLEEIRAGYESVHPLPAGWLRFTCVHQLHPLAVHALTHGPAYGVELGECARQALAVLREG</sequence>
<name>A0A9X1U1C5_9CORY</name>
<dbReference type="EMBL" id="JAKGSI010000005">
    <property type="protein sequence ID" value="MCF4007413.1"/>
    <property type="molecule type" value="Genomic_DNA"/>
</dbReference>
<protein>
    <submittedName>
        <fullName evidence="2">Fructosamine kinase family protein</fullName>
    </submittedName>
</protein>
<dbReference type="Proteomes" id="UP001139336">
    <property type="component" value="Unassembled WGS sequence"/>
</dbReference>
<gene>
    <name evidence="2" type="ORF">L1O03_09560</name>
</gene>
<dbReference type="PIRSF" id="PIRSF006221">
    <property type="entry name" value="Ketosamine-3-kinase"/>
    <property type="match status" value="1"/>
</dbReference>
<organism evidence="2 3">
    <name type="scientific">Corynebacterium uropygiale</name>
    <dbReference type="NCBI Taxonomy" id="1775911"/>
    <lineage>
        <taxon>Bacteria</taxon>
        <taxon>Bacillati</taxon>
        <taxon>Actinomycetota</taxon>
        <taxon>Actinomycetes</taxon>
        <taxon>Mycobacteriales</taxon>
        <taxon>Corynebacteriaceae</taxon>
        <taxon>Corynebacterium</taxon>
    </lineage>
</organism>
<dbReference type="PANTHER" id="PTHR12149">
    <property type="entry name" value="FRUCTOSAMINE 3 KINASE-RELATED PROTEIN"/>
    <property type="match status" value="1"/>
</dbReference>
<dbReference type="Gene3D" id="1.10.510.10">
    <property type="entry name" value="Transferase(Phosphotransferase) domain 1"/>
    <property type="match status" value="1"/>
</dbReference>
<keyword evidence="3" id="KW-1185">Reference proteome</keyword>
<dbReference type="Gene3D" id="3.30.200.20">
    <property type="entry name" value="Phosphorylase Kinase, domain 1"/>
    <property type="match status" value="1"/>
</dbReference>
<proteinExistence type="inferred from homology"/>
<dbReference type="InterPro" id="IPR016477">
    <property type="entry name" value="Fructo-/Ketosamine-3-kinase"/>
</dbReference>
<accession>A0A9X1U1C5</accession>
<dbReference type="AlphaFoldDB" id="A0A9X1U1C5"/>
<dbReference type="Pfam" id="PF03881">
    <property type="entry name" value="Fructosamin_kin"/>
    <property type="match status" value="1"/>
</dbReference>
<dbReference type="GO" id="GO:0016301">
    <property type="term" value="F:kinase activity"/>
    <property type="evidence" value="ECO:0007669"/>
    <property type="project" value="UniProtKB-UniRule"/>
</dbReference>
<comment type="caution">
    <text evidence="2">The sequence shown here is derived from an EMBL/GenBank/DDBJ whole genome shotgun (WGS) entry which is preliminary data.</text>
</comment>
<keyword evidence="1" id="KW-0808">Transferase</keyword>
<evidence type="ECO:0000313" key="2">
    <source>
        <dbReference type="EMBL" id="MCF4007413.1"/>
    </source>
</evidence>
<dbReference type="PANTHER" id="PTHR12149:SF8">
    <property type="entry name" value="PROTEIN-RIBULOSAMINE 3-KINASE"/>
    <property type="match status" value="1"/>
</dbReference>
<comment type="similarity">
    <text evidence="1">Belongs to the fructosamine kinase family.</text>
</comment>
<dbReference type="RefSeq" id="WP_236119561.1">
    <property type="nucleotide sequence ID" value="NZ_JAKGSI010000005.1"/>
</dbReference>
<evidence type="ECO:0000256" key="1">
    <source>
        <dbReference type="PIRNR" id="PIRNR006221"/>
    </source>
</evidence>
<dbReference type="InterPro" id="IPR011009">
    <property type="entry name" value="Kinase-like_dom_sf"/>
</dbReference>
<reference evidence="2" key="1">
    <citation type="submission" date="2022-01" db="EMBL/GenBank/DDBJ databases">
        <title>Corynebacterium sp. nov isolated from isolated from the feces of the greater white-fronted geese (Anser albifrons) at Poyang Lake, PR China.</title>
        <authorList>
            <person name="Liu Q."/>
        </authorList>
    </citation>
    <scope>NUCLEOTIDE SEQUENCE</scope>
    <source>
        <strain evidence="2">JCM 32435</strain>
    </source>
</reference>
<evidence type="ECO:0000313" key="3">
    <source>
        <dbReference type="Proteomes" id="UP001139336"/>
    </source>
</evidence>
<dbReference type="Gene3D" id="1.20.1270.240">
    <property type="match status" value="1"/>
</dbReference>
<keyword evidence="1 2" id="KW-0418">Kinase</keyword>
<dbReference type="SUPFAM" id="SSF56112">
    <property type="entry name" value="Protein kinase-like (PK-like)"/>
    <property type="match status" value="1"/>
</dbReference>